<dbReference type="GO" id="GO:0016301">
    <property type="term" value="F:kinase activity"/>
    <property type="evidence" value="ECO:0007669"/>
    <property type="project" value="UniProtKB-KW"/>
</dbReference>
<dbReference type="InterPro" id="IPR036918">
    <property type="entry name" value="Pyrv_Knase_C_sf"/>
</dbReference>
<gene>
    <name evidence="2" type="ORF">MSBR3_3297</name>
</gene>
<dbReference type="Proteomes" id="UP000033066">
    <property type="component" value="Chromosome"/>
</dbReference>
<dbReference type="EMBL" id="CP009517">
    <property type="protein sequence ID" value="AKB83875.1"/>
    <property type="molecule type" value="Genomic_DNA"/>
</dbReference>
<feature type="domain" description="Pyruvate kinase C-terminal" evidence="1">
    <location>
        <begin position="17"/>
        <end position="165"/>
    </location>
</feature>
<dbReference type="SUPFAM" id="SSF52935">
    <property type="entry name" value="PK C-terminal domain-like"/>
    <property type="match status" value="1"/>
</dbReference>
<accession>A0A0E3WY06</accession>
<organism evidence="2 3">
    <name type="scientific">Methanosarcina barkeri 3</name>
    <dbReference type="NCBI Taxonomy" id="1434107"/>
    <lineage>
        <taxon>Archaea</taxon>
        <taxon>Methanobacteriati</taxon>
        <taxon>Methanobacteriota</taxon>
        <taxon>Stenosarchaea group</taxon>
        <taxon>Methanomicrobia</taxon>
        <taxon>Methanosarcinales</taxon>
        <taxon>Methanosarcinaceae</taxon>
        <taxon>Methanosarcina</taxon>
    </lineage>
</organism>
<dbReference type="RefSeq" id="WP_048109543.1">
    <property type="nucleotide sequence ID" value="NZ_CP009517.1"/>
</dbReference>
<evidence type="ECO:0000313" key="3">
    <source>
        <dbReference type="Proteomes" id="UP000033066"/>
    </source>
</evidence>
<dbReference type="PATRIC" id="fig|1434107.4.peg.4159"/>
<dbReference type="GeneID" id="24790961"/>
<proteinExistence type="predicted"/>
<evidence type="ECO:0000259" key="1">
    <source>
        <dbReference type="Pfam" id="PF02887"/>
    </source>
</evidence>
<dbReference type="STRING" id="1434107.MSBR3_3297"/>
<dbReference type="Pfam" id="PF02887">
    <property type="entry name" value="PK_C"/>
    <property type="match status" value="1"/>
</dbReference>
<sequence length="195" mass="21142">MEKHILYFDNVGESNTDAVIEAAAKRAAELQISHIVVASTSGKTALKMAEAVKDSHIKVIGISHQYGQDKKGEWEVEEECKKKLEELGAVITTQSHIFSGVERSITKKFGGFSRVEVISDALRSLFGKGFKVAIEVAVMAADSGHIPVSDNTEIIAIGGTRHGADVALVLRPAHSGDFFSLQVREIIAMPRVKED</sequence>
<dbReference type="HOGENOM" id="CLU_095207_1_0_2"/>
<dbReference type="PIRSF" id="PIRSF016138">
    <property type="entry name" value="UCP016138"/>
    <property type="match status" value="1"/>
</dbReference>
<dbReference type="InterPro" id="IPR015074">
    <property type="entry name" value="DUF1867"/>
</dbReference>
<keyword evidence="2" id="KW-0418">Kinase</keyword>
<evidence type="ECO:0000313" key="2">
    <source>
        <dbReference type="EMBL" id="AKB83875.1"/>
    </source>
</evidence>
<keyword evidence="3" id="KW-1185">Reference proteome</keyword>
<keyword evidence="2" id="KW-0670">Pyruvate</keyword>
<name>A0A0E3WY06_METBA</name>
<dbReference type="KEGG" id="mbak:MSBR3_3297"/>
<dbReference type="OrthoDB" id="64834at2157"/>
<keyword evidence="2" id="KW-0808">Transferase</keyword>
<reference evidence="2" key="1">
    <citation type="submission" date="2014-07" db="EMBL/GenBank/DDBJ databases">
        <title>Methanogenic archaea and the global carbon cycle.</title>
        <authorList>
            <person name="Henriksen J.R."/>
            <person name="Luke J."/>
            <person name="Reinhart S."/>
            <person name="Benedict M.N."/>
            <person name="Youngblut N.D."/>
            <person name="Metcalf M.E."/>
            <person name="Whitaker R.J."/>
            <person name="Metcalf W.W."/>
        </authorList>
    </citation>
    <scope>NUCLEOTIDE SEQUENCE [LARGE SCALE GENOMIC DNA]</scope>
    <source>
        <strain evidence="2">3</strain>
    </source>
</reference>
<protein>
    <submittedName>
        <fullName evidence="2">Pyruvate kinase, alpha/beta domain</fullName>
    </submittedName>
</protein>
<dbReference type="AlphaFoldDB" id="A0A0E3WY06"/>
<dbReference type="InterPro" id="IPR015795">
    <property type="entry name" value="Pyrv_Knase_C"/>
</dbReference>
<dbReference type="Gene3D" id="3.40.1380.20">
    <property type="entry name" value="Pyruvate kinase, C-terminal domain"/>
    <property type="match status" value="1"/>
</dbReference>